<feature type="compositionally biased region" description="Low complexity" evidence="1">
    <location>
        <begin position="204"/>
        <end position="218"/>
    </location>
</feature>
<accession>A0AAD5KJF0</accession>
<dbReference type="Proteomes" id="UP001209540">
    <property type="component" value="Unassembled WGS sequence"/>
</dbReference>
<feature type="region of interest" description="Disordered" evidence="1">
    <location>
        <begin position="52"/>
        <end position="78"/>
    </location>
</feature>
<organism evidence="2 3">
    <name type="scientific">Phascolomyces articulosus</name>
    <dbReference type="NCBI Taxonomy" id="60185"/>
    <lineage>
        <taxon>Eukaryota</taxon>
        <taxon>Fungi</taxon>
        <taxon>Fungi incertae sedis</taxon>
        <taxon>Mucoromycota</taxon>
        <taxon>Mucoromycotina</taxon>
        <taxon>Mucoromycetes</taxon>
        <taxon>Mucorales</taxon>
        <taxon>Lichtheimiaceae</taxon>
        <taxon>Phascolomyces</taxon>
    </lineage>
</organism>
<evidence type="ECO:0000256" key="1">
    <source>
        <dbReference type="SAM" id="MobiDB-lite"/>
    </source>
</evidence>
<protein>
    <submittedName>
        <fullName evidence="2">Uncharacterized protein</fullName>
    </submittedName>
</protein>
<feature type="region of interest" description="Disordered" evidence="1">
    <location>
        <begin position="167"/>
        <end position="218"/>
    </location>
</feature>
<comment type="caution">
    <text evidence="2">The sequence shown here is derived from an EMBL/GenBank/DDBJ whole genome shotgun (WGS) entry which is preliminary data.</text>
</comment>
<dbReference type="EMBL" id="JAIXMP010000005">
    <property type="protein sequence ID" value="KAI9272819.1"/>
    <property type="molecule type" value="Genomic_DNA"/>
</dbReference>
<reference evidence="2" key="2">
    <citation type="submission" date="2023-02" db="EMBL/GenBank/DDBJ databases">
        <authorList>
            <consortium name="DOE Joint Genome Institute"/>
            <person name="Mondo S.J."/>
            <person name="Chang Y."/>
            <person name="Wang Y."/>
            <person name="Ahrendt S."/>
            <person name="Andreopoulos W."/>
            <person name="Barry K."/>
            <person name="Beard J."/>
            <person name="Benny G.L."/>
            <person name="Blankenship S."/>
            <person name="Bonito G."/>
            <person name="Cuomo C."/>
            <person name="Desiro A."/>
            <person name="Gervers K.A."/>
            <person name="Hundley H."/>
            <person name="Kuo A."/>
            <person name="LaButti K."/>
            <person name="Lang B.F."/>
            <person name="Lipzen A."/>
            <person name="O'Donnell K."/>
            <person name="Pangilinan J."/>
            <person name="Reynolds N."/>
            <person name="Sandor L."/>
            <person name="Smith M.W."/>
            <person name="Tsang A."/>
            <person name="Grigoriev I.V."/>
            <person name="Stajich J.E."/>
            <person name="Spatafora J.W."/>
        </authorList>
    </citation>
    <scope>NUCLEOTIDE SEQUENCE</scope>
    <source>
        <strain evidence="2">RSA 2281</strain>
    </source>
</reference>
<proteinExistence type="predicted"/>
<dbReference type="AlphaFoldDB" id="A0AAD5KJF0"/>
<evidence type="ECO:0000313" key="2">
    <source>
        <dbReference type="EMBL" id="KAI9272819.1"/>
    </source>
</evidence>
<sequence>MNEEERPIVSVRQRAAAINRTVIEEQQRSRHTIKKAGSGLIAVRKPWRSVGTNANTTTLSRRPVLPPSSTTLRSHHQKLDLHNDTVEKRRASNINNNTNASTTSSRLSYRPMTTVTTATTSRLPQRRTAATTTTAQVNHPLRLGKRELSNNERDELVYTMKQRKMTMHENQPQQPSRHRVQIERSSLKGSRHSHYQTTPRQRPSSIASTSTTNSTVSTSLHPVLHDDTIANTYTKYIQWQFVTLDADESIDRQKMEEENRLWAMYDILWELRQHYHHHQEEGEDDTKDPIISMIDDRLKEFSYMYEQLQDTVQGDGAGTLKLSDSLIQNLLTLLQEVRTYTRDLLNKMDGVMMESKLDELETDIHAIQECQRIMNSVAQVEAENQSLSALL</sequence>
<reference evidence="2" key="1">
    <citation type="journal article" date="2022" name="IScience">
        <title>Evolution of zygomycete secretomes and the origins of terrestrial fungal ecologies.</title>
        <authorList>
            <person name="Chang Y."/>
            <person name="Wang Y."/>
            <person name="Mondo S."/>
            <person name="Ahrendt S."/>
            <person name="Andreopoulos W."/>
            <person name="Barry K."/>
            <person name="Beard J."/>
            <person name="Benny G.L."/>
            <person name="Blankenship S."/>
            <person name="Bonito G."/>
            <person name="Cuomo C."/>
            <person name="Desiro A."/>
            <person name="Gervers K.A."/>
            <person name="Hundley H."/>
            <person name="Kuo A."/>
            <person name="LaButti K."/>
            <person name="Lang B.F."/>
            <person name="Lipzen A."/>
            <person name="O'Donnell K."/>
            <person name="Pangilinan J."/>
            <person name="Reynolds N."/>
            <person name="Sandor L."/>
            <person name="Smith M.E."/>
            <person name="Tsang A."/>
            <person name="Grigoriev I.V."/>
            <person name="Stajich J.E."/>
            <person name="Spatafora J.W."/>
        </authorList>
    </citation>
    <scope>NUCLEOTIDE SEQUENCE</scope>
    <source>
        <strain evidence="2">RSA 2281</strain>
    </source>
</reference>
<keyword evidence="3" id="KW-1185">Reference proteome</keyword>
<evidence type="ECO:0000313" key="3">
    <source>
        <dbReference type="Proteomes" id="UP001209540"/>
    </source>
</evidence>
<feature type="region of interest" description="Disordered" evidence="1">
    <location>
        <begin position="115"/>
        <end position="134"/>
    </location>
</feature>
<name>A0AAD5KJF0_9FUNG</name>
<gene>
    <name evidence="2" type="ORF">BDA99DRAFT_499295</name>
</gene>